<organism evidence="1 2">
    <name type="scientific">Vararia minispora EC-137</name>
    <dbReference type="NCBI Taxonomy" id="1314806"/>
    <lineage>
        <taxon>Eukaryota</taxon>
        <taxon>Fungi</taxon>
        <taxon>Dikarya</taxon>
        <taxon>Basidiomycota</taxon>
        <taxon>Agaricomycotina</taxon>
        <taxon>Agaricomycetes</taxon>
        <taxon>Russulales</taxon>
        <taxon>Lachnocladiaceae</taxon>
        <taxon>Vararia</taxon>
    </lineage>
</organism>
<sequence length="317" mass="34846">MSSNPSSTSGGVIIPADPFAGMAWDNTVGALLIGGLVGGVLFGLTCMQSYMYFSKYKDDRLLLRFFVAVLWLLDAVDFAFNSHTLYFFLVTNYTNPMALSGKVPWSLSSHVLITTVVDFMIRAMFARKIFQLSNHNYLLTGSLLATSTLDLVVGIIITVRAFAISSIQNLEPLHNLFYVDFAAGTGSDLYVAVVLCYYLARSRTGFNTRTDSIVNILMLYTINTGLLTAIDAALGLITALVMPHNFVFVAFYLQLSKLYTNAYLATLNNRESLRERSTEPSGFVSVHLSRIGGRTGSNPNPTPLDAKVRQCLIHSLV</sequence>
<comment type="caution">
    <text evidence="1">The sequence shown here is derived from an EMBL/GenBank/DDBJ whole genome shotgun (WGS) entry which is preliminary data.</text>
</comment>
<gene>
    <name evidence="1" type="ORF">K488DRAFT_87669</name>
</gene>
<evidence type="ECO:0000313" key="1">
    <source>
        <dbReference type="EMBL" id="KAI0030552.1"/>
    </source>
</evidence>
<reference evidence="1" key="1">
    <citation type="submission" date="2021-02" db="EMBL/GenBank/DDBJ databases">
        <authorList>
            <consortium name="DOE Joint Genome Institute"/>
            <person name="Ahrendt S."/>
            <person name="Looney B.P."/>
            <person name="Miyauchi S."/>
            <person name="Morin E."/>
            <person name="Drula E."/>
            <person name="Courty P.E."/>
            <person name="Chicoki N."/>
            <person name="Fauchery L."/>
            <person name="Kohler A."/>
            <person name="Kuo A."/>
            <person name="Labutti K."/>
            <person name="Pangilinan J."/>
            <person name="Lipzen A."/>
            <person name="Riley R."/>
            <person name="Andreopoulos W."/>
            <person name="He G."/>
            <person name="Johnson J."/>
            <person name="Barry K.W."/>
            <person name="Grigoriev I.V."/>
            <person name="Nagy L."/>
            <person name="Hibbett D."/>
            <person name="Henrissat B."/>
            <person name="Matheny P.B."/>
            <person name="Labbe J."/>
            <person name="Martin F."/>
        </authorList>
    </citation>
    <scope>NUCLEOTIDE SEQUENCE</scope>
    <source>
        <strain evidence="1">EC-137</strain>
    </source>
</reference>
<reference evidence="1" key="2">
    <citation type="journal article" date="2022" name="New Phytol.">
        <title>Evolutionary transition to the ectomycorrhizal habit in the genomes of a hyperdiverse lineage of mushroom-forming fungi.</title>
        <authorList>
            <person name="Looney B."/>
            <person name="Miyauchi S."/>
            <person name="Morin E."/>
            <person name="Drula E."/>
            <person name="Courty P.E."/>
            <person name="Kohler A."/>
            <person name="Kuo A."/>
            <person name="LaButti K."/>
            <person name="Pangilinan J."/>
            <person name="Lipzen A."/>
            <person name="Riley R."/>
            <person name="Andreopoulos W."/>
            <person name="He G."/>
            <person name="Johnson J."/>
            <person name="Nolan M."/>
            <person name="Tritt A."/>
            <person name="Barry K.W."/>
            <person name="Grigoriev I.V."/>
            <person name="Nagy L.G."/>
            <person name="Hibbett D."/>
            <person name="Henrissat B."/>
            <person name="Matheny P.B."/>
            <person name="Labbe J."/>
            <person name="Martin F.M."/>
        </authorList>
    </citation>
    <scope>NUCLEOTIDE SEQUENCE</scope>
    <source>
        <strain evidence="1">EC-137</strain>
    </source>
</reference>
<proteinExistence type="predicted"/>
<dbReference type="Proteomes" id="UP000814128">
    <property type="component" value="Unassembled WGS sequence"/>
</dbReference>
<accession>A0ACB8QFV0</accession>
<evidence type="ECO:0000313" key="2">
    <source>
        <dbReference type="Proteomes" id="UP000814128"/>
    </source>
</evidence>
<keyword evidence="2" id="KW-1185">Reference proteome</keyword>
<name>A0ACB8QFV0_9AGAM</name>
<dbReference type="EMBL" id="MU273616">
    <property type="protein sequence ID" value="KAI0030552.1"/>
    <property type="molecule type" value="Genomic_DNA"/>
</dbReference>
<protein>
    <submittedName>
        <fullName evidence="1">Uncharacterized protein</fullName>
    </submittedName>
</protein>